<name>A0AAE1I045_9NEOP</name>
<protein>
    <submittedName>
        <fullName evidence="1">Aspartyl/glutamyl-tRNA(Asn/Gln) amidotransferase subunit C</fullName>
    </submittedName>
</protein>
<organism evidence="1 2">
    <name type="scientific">Frankliniella fusca</name>
    <dbReference type="NCBI Taxonomy" id="407009"/>
    <lineage>
        <taxon>Eukaryota</taxon>
        <taxon>Metazoa</taxon>
        <taxon>Ecdysozoa</taxon>
        <taxon>Arthropoda</taxon>
        <taxon>Hexapoda</taxon>
        <taxon>Insecta</taxon>
        <taxon>Pterygota</taxon>
        <taxon>Neoptera</taxon>
        <taxon>Paraneoptera</taxon>
        <taxon>Thysanoptera</taxon>
        <taxon>Terebrantia</taxon>
        <taxon>Thripoidea</taxon>
        <taxon>Thripidae</taxon>
        <taxon>Frankliniella</taxon>
    </lineage>
</organism>
<evidence type="ECO:0000313" key="1">
    <source>
        <dbReference type="EMBL" id="KAK3930568.1"/>
    </source>
</evidence>
<dbReference type="Proteomes" id="UP001219518">
    <property type="component" value="Unassembled WGS sequence"/>
</dbReference>
<comment type="caution">
    <text evidence="1">The sequence shown here is derived from an EMBL/GenBank/DDBJ whole genome shotgun (WGS) entry which is preliminary data.</text>
</comment>
<gene>
    <name evidence="1" type="ORF">KUF71_005302</name>
</gene>
<dbReference type="AlphaFoldDB" id="A0AAE1I045"/>
<reference evidence="1" key="1">
    <citation type="submission" date="2021-07" db="EMBL/GenBank/DDBJ databases">
        <authorList>
            <person name="Catto M.A."/>
            <person name="Jacobson A."/>
            <person name="Kennedy G."/>
            <person name="Labadie P."/>
            <person name="Hunt B.G."/>
            <person name="Srinivasan R."/>
        </authorList>
    </citation>
    <scope>NUCLEOTIDE SEQUENCE</scope>
    <source>
        <strain evidence="1">PL_HMW_Pooled</strain>
        <tissue evidence="1">Head</tissue>
    </source>
</reference>
<accession>A0AAE1I045</accession>
<proteinExistence type="predicted"/>
<reference evidence="1" key="2">
    <citation type="journal article" date="2023" name="BMC Genomics">
        <title>Pest status, molecular evolution, and epigenetic factors derived from the genome assembly of Frankliniella fusca, a thysanopteran phytovirus vector.</title>
        <authorList>
            <person name="Catto M.A."/>
            <person name="Labadie P.E."/>
            <person name="Jacobson A.L."/>
            <person name="Kennedy G.G."/>
            <person name="Srinivasan R."/>
            <person name="Hunt B.G."/>
        </authorList>
    </citation>
    <scope>NUCLEOTIDE SEQUENCE</scope>
    <source>
        <strain evidence="1">PL_HMW_Pooled</strain>
    </source>
</reference>
<keyword evidence="2" id="KW-1185">Reference proteome</keyword>
<evidence type="ECO:0000313" key="2">
    <source>
        <dbReference type="Proteomes" id="UP001219518"/>
    </source>
</evidence>
<dbReference type="EMBL" id="JAHWGI010001411">
    <property type="protein sequence ID" value="KAK3930568.1"/>
    <property type="molecule type" value="Genomic_DNA"/>
</dbReference>
<sequence>MGYIGTVAISSISNWIQMLPKIDTMGIGAFFVMAPASLEDYRACVLYRKY</sequence>